<dbReference type="Proteomes" id="UP000886523">
    <property type="component" value="Unassembled WGS sequence"/>
</dbReference>
<dbReference type="EMBL" id="MU128928">
    <property type="protein sequence ID" value="KAF9518001.1"/>
    <property type="molecule type" value="Genomic_DNA"/>
</dbReference>
<gene>
    <name evidence="1" type="ORF">BS47DRAFT_1338883</name>
</gene>
<dbReference type="AlphaFoldDB" id="A0A9P6DX02"/>
<evidence type="ECO:0000313" key="2">
    <source>
        <dbReference type="Proteomes" id="UP000886523"/>
    </source>
</evidence>
<protein>
    <submittedName>
        <fullName evidence="1">Uncharacterized protein</fullName>
    </submittedName>
</protein>
<proteinExistence type="predicted"/>
<reference evidence="1" key="1">
    <citation type="journal article" date="2020" name="Nat. Commun.">
        <title>Large-scale genome sequencing of mycorrhizal fungi provides insights into the early evolution of symbiotic traits.</title>
        <authorList>
            <person name="Miyauchi S."/>
            <person name="Kiss E."/>
            <person name="Kuo A."/>
            <person name="Drula E."/>
            <person name="Kohler A."/>
            <person name="Sanchez-Garcia M."/>
            <person name="Morin E."/>
            <person name="Andreopoulos B."/>
            <person name="Barry K.W."/>
            <person name="Bonito G."/>
            <person name="Buee M."/>
            <person name="Carver A."/>
            <person name="Chen C."/>
            <person name="Cichocki N."/>
            <person name="Clum A."/>
            <person name="Culley D."/>
            <person name="Crous P.W."/>
            <person name="Fauchery L."/>
            <person name="Girlanda M."/>
            <person name="Hayes R.D."/>
            <person name="Keri Z."/>
            <person name="LaButti K."/>
            <person name="Lipzen A."/>
            <person name="Lombard V."/>
            <person name="Magnuson J."/>
            <person name="Maillard F."/>
            <person name="Murat C."/>
            <person name="Nolan M."/>
            <person name="Ohm R.A."/>
            <person name="Pangilinan J."/>
            <person name="Pereira M.F."/>
            <person name="Perotto S."/>
            <person name="Peter M."/>
            <person name="Pfister S."/>
            <person name="Riley R."/>
            <person name="Sitrit Y."/>
            <person name="Stielow J.B."/>
            <person name="Szollosi G."/>
            <person name="Zifcakova L."/>
            <person name="Stursova M."/>
            <person name="Spatafora J.W."/>
            <person name="Tedersoo L."/>
            <person name="Vaario L.M."/>
            <person name="Yamada A."/>
            <person name="Yan M."/>
            <person name="Wang P."/>
            <person name="Xu J."/>
            <person name="Bruns T."/>
            <person name="Baldrian P."/>
            <person name="Vilgalys R."/>
            <person name="Dunand C."/>
            <person name="Henrissat B."/>
            <person name="Grigoriev I.V."/>
            <person name="Hibbett D."/>
            <person name="Nagy L.G."/>
            <person name="Martin F.M."/>
        </authorList>
    </citation>
    <scope>NUCLEOTIDE SEQUENCE</scope>
    <source>
        <strain evidence="1">UP504</strain>
    </source>
</reference>
<keyword evidence="2" id="KW-1185">Reference proteome</keyword>
<organism evidence="1 2">
    <name type="scientific">Hydnum rufescens UP504</name>
    <dbReference type="NCBI Taxonomy" id="1448309"/>
    <lineage>
        <taxon>Eukaryota</taxon>
        <taxon>Fungi</taxon>
        <taxon>Dikarya</taxon>
        <taxon>Basidiomycota</taxon>
        <taxon>Agaricomycotina</taxon>
        <taxon>Agaricomycetes</taxon>
        <taxon>Cantharellales</taxon>
        <taxon>Hydnaceae</taxon>
        <taxon>Hydnum</taxon>
    </lineage>
</organism>
<sequence>MAYNDLRMIAGSALPPSYYKYLLCSMSGSLVLRLPKARPQATPRTSARILCNYQHLFPAGDDLTVQFNGNNAPLTVVPFNGDNFAQHWRIIAALPVPPQLPATIVPQLALDLQAIPAAPAGAAAAPQPWTFNNVVAPPTGIMYVLLCIYRLWSKIN</sequence>
<accession>A0A9P6DX02</accession>
<evidence type="ECO:0000313" key="1">
    <source>
        <dbReference type="EMBL" id="KAF9518001.1"/>
    </source>
</evidence>
<comment type="caution">
    <text evidence="1">The sequence shown here is derived from an EMBL/GenBank/DDBJ whole genome shotgun (WGS) entry which is preliminary data.</text>
</comment>
<name>A0A9P6DX02_9AGAM</name>